<feature type="modified residue" description="4-aspartylphosphate" evidence="1">
    <location>
        <position position="35"/>
    </location>
</feature>
<organism evidence="3 4">
    <name type="scientific">Paramecium tetraurelia</name>
    <dbReference type="NCBI Taxonomy" id="5888"/>
    <lineage>
        <taxon>Eukaryota</taxon>
        <taxon>Sar</taxon>
        <taxon>Alveolata</taxon>
        <taxon>Ciliophora</taxon>
        <taxon>Intramacronucleata</taxon>
        <taxon>Oligohymenophorea</taxon>
        <taxon>Peniculida</taxon>
        <taxon>Parameciidae</taxon>
        <taxon>Paramecium</taxon>
    </lineage>
</organism>
<dbReference type="HOGENOM" id="CLU_2065999_0_0_1"/>
<evidence type="ECO:0000313" key="3">
    <source>
        <dbReference type="EMBL" id="CAK65357.1"/>
    </source>
</evidence>
<feature type="domain" description="Response regulatory" evidence="2">
    <location>
        <begin position="1"/>
        <end position="119"/>
    </location>
</feature>
<proteinExistence type="predicted"/>
<keyword evidence="1" id="KW-0597">Phosphoprotein</keyword>
<dbReference type="KEGG" id="ptm:GSPATT00034836001"/>
<accession>A0C3J0</accession>
<evidence type="ECO:0000256" key="1">
    <source>
        <dbReference type="PROSITE-ProRule" id="PRU00169"/>
    </source>
</evidence>
<keyword evidence="4" id="KW-1185">Reference proteome</keyword>
<dbReference type="Gene3D" id="3.40.50.2300">
    <property type="match status" value="1"/>
</dbReference>
<reference evidence="3 4" key="1">
    <citation type="journal article" date="2006" name="Nature">
        <title>Global trends of whole-genome duplications revealed by the ciliate Paramecium tetraurelia.</title>
        <authorList>
            <consortium name="Genoscope"/>
            <person name="Aury J.-M."/>
            <person name="Jaillon O."/>
            <person name="Duret L."/>
            <person name="Noel B."/>
            <person name="Jubin C."/>
            <person name="Porcel B.M."/>
            <person name="Segurens B."/>
            <person name="Daubin V."/>
            <person name="Anthouard V."/>
            <person name="Aiach N."/>
            <person name="Arnaiz O."/>
            <person name="Billaut A."/>
            <person name="Beisson J."/>
            <person name="Blanc I."/>
            <person name="Bouhouche K."/>
            <person name="Camara F."/>
            <person name="Duharcourt S."/>
            <person name="Guigo R."/>
            <person name="Gogendeau D."/>
            <person name="Katinka M."/>
            <person name="Keller A.-M."/>
            <person name="Kissmehl R."/>
            <person name="Klotz C."/>
            <person name="Koll F."/>
            <person name="Le Moue A."/>
            <person name="Lepere C."/>
            <person name="Malinsky S."/>
            <person name="Nowacki M."/>
            <person name="Nowak J.K."/>
            <person name="Plattner H."/>
            <person name="Poulain J."/>
            <person name="Ruiz F."/>
            <person name="Serrano V."/>
            <person name="Zagulski M."/>
            <person name="Dessen P."/>
            <person name="Betermier M."/>
            <person name="Weissenbach J."/>
            <person name="Scarpelli C."/>
            <person name="Schachter V."/>
            <person name="Sperling L."/>
            <person name="Meyer E."/>
            <person name="Cohen J."/>
            <person name="Wincker P."/>
        </authorList>
    </citation>
    <scope>NUCLEOTIDE SEQUENCE [LARGE SCALE GENOMIC DNA]</scope>
    <source>
        <strain evidence="3 4">Stock d4-2</strain>
    </source>
</reference>
<evidence type="ECO:0000259" key="2">
    <source>
        <dbReference type="PROSITE" id="PS50110"/>
    </source>
</evidence>
<dbReference type="GeneID" id="5018539"/>
<protein>
    <recommendedName>
        <fullName evidence="2">Response regulatory domain-containing protein</fullName>
    </recommendedName>
</protein>
<dbReference type="InterPro" id="IPR011006">
    <property type="entry name" value="CheY-like_superfamily"/>
</dbReference>
<dbReference type="OrthoDB" id="311100at2759"/>
<dbReference type="GO" id="GO:0000160">
    <property type="term" value="P:phosphorelay signal transduction system"/>
    <property type="evidence" value="ECO:0007669"/>
    <property type="project" value="InterPro"/>
</dbReference>
<dbReference type="SUPFAM" id="SSF52172">
    <property type="entry name" value="CheY-like"/>
    <property type="match status" value="1"/>
</dbReference>
<name>A0C3J0_PARTE</name>
<dbReference type="PROSITE" id="PS50110">
    <property type="entry name" value="RESPONSE_REGULATORY"/>
    <property type="match status" value="1"/>
</dbReference>
<dbReference type="InParanoid" id="A0C3J0"/>
<dbReference type="InterPro" id="IPR001789">
    <property type="entry name" value="Sig_transdc_resp-reg_receiver"/>
</dbReference>
<dbReference type="AlphaFoldDB" id="A0C3J0"/>
<evidence type="ECO:0000313" key="4">
    <source>
        <dbReference type="Proteomes" id="UP000000600"/>
    </source>
</evidence>
<dbReference type="RefSeq" id="XP_001432754.1">
    <property type="nucleotide sequence ID" value="XM_001432717.1"/>
</dbReference>
<dbReference type="Proteomes" id="UP000000600">
    <property type="component" value="Unassembled WGS sequence"/>
</dbReference>
<gene>
    <name evidence="3" type="ORF">GSPATT00034836001</name>
</gene>
<dbReference type="EMBL" id="CT868038">
    <property type="protein sequence ID" value="CAK65357.1"/>
    <property type="molecule type" value="Genomic_DNA"/>
</dbReference>
<sequence>MIYGALKVECIVVANGKEALEAYQKSPNFAHILVDIHMPVKEGYDSTKQIRLHENQKDYPGTKFLALEEVNIIVISIYKTVIPRQRQHVSVLVWMISLPSHQKKNCYHSICDIYTTYKQ</sequence>